<gene>
    <name evidence="2" type="ORF">FH972_004074</name>
</gene>
<dbReference type="Proteomes" id="UP000327013">
    <property type="component" value="Chromosome 1"/>
</dbReference>
<reference evidence="2 3" key="1">
    <citation type="submission" date="2019-06" db="EMBL/GenBank/DDBJ databases">
        <title>A chromosomal-level reference genome of Carpinus fangiana (Coryloideae, Betulaceae).</title>
        <authorList>
            <person name="Yang X."/>
            <person name="Wang Z."/>
            <person name="Zhang L."/>
            <person name="Hao G."/>
            <person name="Liu J."/>
            <person name="Yang Y."/>
        </authorList>
    </citation>
    <scope>NUCLEOTIDE SEQUENCE [LARGE SCALE GENOMIC DNA]</scope>
    <source>
        <strain evidence="2">Cfa_2016G</strain>
        <tissue evidence="2">Leaf</tissue>
    </source>
</reference>
<feature type="compositionally biased region" description="Polar residues" evidence="1">
    <location>
        <begin position="1"/>
        <end position="18"/>
    </location>
</feature>
<dbReference type="AlphaFoldDB" id="A0A5N6QJZ5"/>
<evidence type="ECO:0000313" key="2">
    <source>
        <dbReference type="EMBL" id="KAE7999668.1"/>
    </source>
</evidence>
<keyword evidence="3" id="KW-1185">Reference proteome</keyword>
<protein>
    <submittedName>
        <fullName evidence="2">Uncharacterized protein</fullName>
    </submittedName>
</protein>
<feature type="region of interest" description="Disordered" evidence="1">
    <location>
        <begin position="1"/>
        <end position="20"/>
    </location>
</feature>
<evidence type="ECO:0000313" key="3">
    <source>
        <dbReference type="Proteomes" id="UP000327013"/>
    </source>
</evidence>
<accession>A0A5N6QJZ5</accession>
<evidence type="ECO:0000256" key="1">
    <source>
        <dbReference type="SAM" id="MobiDB-lite"/>
    </source>
</evidence>
<sequence>MEDFSSSEPNMDLSNVKVNNIPDWEDDHVPMILWDDGSETTDSGVFSQMRIDGAR</sequence>
<name>A0A5N6QJZ5_9ROSI</name>
<proteinExistence type="predicted"/>
<organism evidence="2 3">
    <name type="scientific">Carpinus fangiana</name>
    <dbReference type="NCBI Taxonomy" id="176857"/>
    <lineage>
        <taxon>Eukaryota</taxon>
        <taxon>Viridiplantae</taxon>
        <taxon>Streptophyta</taxon>
        <taxon>Embryophyta</taxon>
        <taxon>Tracheophyta</taxon>
        <taxon>Spermatophyta</taxon>
        <taxon>Magnoliopsida</taxon>
        <taxon>eudicotyledons</taxon>
        <taxon>Gunneridae</taxon>
        <taxon>Pentapetalae</taxon>
        <taxon>rosids</taxon>
        <taxon>fabids</taxon>
        <taxon>Fagales</taxon>
        <taxon>Betulaceae</taxon>
        <taxon>Carpinus</taxon>
    </lineage>
</organism>
<dbReference type="EMBL" id="CM017321">
    <property type="protein sequence ID" value="KAE7999668.1"/>
    <property type="molecule type" value="Genomic_DNA"/>
</dbReference>
<dbReference type="OrthoDB" id="4062651at2759"/>
<feature type="region of interest" description="Disordered" evidence="1">
    <location>
        <begin position="33"/>
        <end position="55"/>
    </location>
</feature>